<sequence>MAGLNAWLLAALGLLPPLALSAFVALRGDPTRRLVATQFCTSNTLFMLVLLTVALDQPSFLDLGLTLVLVNYPGTLIYSHFLERWL</sequence>
<evidence type="ECO:0000313" key="7">
    <source>
        <dbReference type="EMBL" id="SER10411.1"/>
    </source>
</evidence>
<comment type="subcellular location">
    <subcellularLocation>
        <location evidence="1">Cell membrane</location>
        <topology evidence="1">Multi-pass membrane protein</topology>
    </subcellularLocation>
</comment>
<keyword evidence="4 6" id="KW-1133">Transmembrane helix</keyword>
<accession>A0A1H9LFZ4</accession>
<dbReference type="RefSeq" id="WP_092497786.1">
    <property type="nucleotide sequence ID" value="NZ_FOFG01000011.1"/>
</dbReference>
<keyword evidence="8" id="KW-1185">Reference proteome</keyword>
<dbReference type="STRING" id="1855383.SAMN05216548_11186"/>
<proteinExistence type="predicted"/>
<dbReference type="GO" id="GO:0005886">
    <property type="term" value="C:plasma membrane"/>
    <property type="evidence" value="ECO:0007669"/>
    <property type="project" value="UniProtKB-SubCell"/>
</dbReference>
<dbReference type="OrthoDB" id="9800226at2"/>
<feature type="transmembrane region" description="Helical" evidence="6">
    <location>
        <begin position="33"/>
        <end position="54"/>
    </location>
</feature>
<keyword evidence="5 6" id="KW-0472">Membrane</keyword>
<evidence type="ECO:0000256" key="3">
    <source>
        <dbReference type="ARBA" id="ARBA00022692"/>
    </source>
</evidence>
<feature type="transmembrane region" description="Helical" evidence="6">
    <location>
        <begin position="6"/>
        <end position="26"/>
    </location>
</feature>
<protein>
    <submittedName>
        <fullName evidence="7">Multiple resistance and pH regulation protein F (MrpF / PhaF)</fullName>
    </submittedName>
</protein>
<dbReference type="EMBL" id="FOFG01000011">
    <property type="protein sequence ID" value="SER10411.1"/>
    <property type="molecule type" value="Genomic_DNA"/>
</dbReference>
<name>A0A1H9LFZ4_9HYPH</name>
<keyword evidence="3 6" id="KW-0812">Transmembrane</keyword>
<reference evidence="7 8" key="1">
    <citation type="submission" date="2016-10" db="EMBL/GenBank/DDBJ databases">
        <authorList>
            <person name="de Groot N.N."/>
        </authorList>
    </citation>
    <scope>NUCLEOTIDE SEQUENCE [LARGE SCALE GENOMIC DNA]</scope>
    <source>
        <strain evidence="7 8">A52C2</strain>
    </source>
</reference>
<organism evidence="7 8">
    <name type="scientific">Faunimonas pinastri</name>
    <dbReference type="NCBI Taxonomy" id="1855383"/>
    <lineage>
        <taxon>Bacteria</taxon>
        <taxon>Pseudomonadati</taxon>
        <taxon>Pseudomonadota</taxon>
        <taxon>Alphaproteobacteria</taxon>
        <taxon>Hyphomicrobiales</taxon>
        <taxon>Afifellaceae</taxon>
        <taxon>Faunimonas</taxon>
    </lineage>
</organism>
<dbReference type="InterPro" id="IPR007208">
    <property type="entry name" value="MrpF/PhaF-like"/>
</dbReference>
<dbReference type="Pfam" id="PF04066">
    <property type="entry name" value="MrpF_PhaF"/>
    <property type="match status" value="1"/>
</dbReference>
<evidence type="ECO:0000256" key="1">
    <source>
        <dbReference type="ARBA" id="ARBA00004651"/>
    </source>
</evidence>
<dbReference type="GO" id="GO:0015075">
    <property type="term" value="F:monoatomic ion transmembrane transporter activity"/>
    <property type="evidence" value="ECO:0007669"/>
    <property type="project" value="InterPro"/>
</dbReference>
<keyword evidence="2" id="KW-1003">Cell membrane</keyword>
<evidence type="ECO:0000256" key="5">
    <source>
        <dbReference type="ARBA" id="ARBA00023136"/>
    </source>
</evidence>
<dbReference type="AlphaFoldDB" id="A0A1H9LFZ4"/>
<evidence type="ECO:0000256" key="6">
    <source>
        <dbReference type="SAM" id="Phobius"/>
    </source>
</evidence>
<dbReference type="Proteomes" id="UP000199647">
    <property type="component" value="Unassembled WGS sequence"/>
</dbReference>
<gene>
    <name evidence="7" type="ORF">SAMN05216548_11186</name>
</gene>
<feature type="transmembrane region" description="Helical" evidence="6">
    <location>
        <begin position="60"/>
        <end position="81"/>
    </location>
</feature>
<evidence type="ECO:0000313" key="8">
    <source>
        <dbReference type="Proteomes" id="UP000199647"/>
    </source>
</evidence>
<evidence type="ECO:0000256" key="2">
    <source>
        <dbReference type="ARBA" id="ARBA00022475"/>
    </source>
</evidence>
<evidence type="ECO:0000256" key="4">
    <source>
        <dbReference type="ARBA" id="ARBA00022989"/>
    </source>
</evidence>